<keyword evidence="1" id="KW-0812">Transmembrane</keyword>
<gene>
    <name evidence="3" type="ORF">K7K06_02560</name>
</gene>
<reference evidence="3" key="1">
    <citation type="submission" date="2021-08" db="EMBL/GenBank/DDBJ databases">
        <title>Characterization of Pseudomonas fragariae.</title>
        <authorList>
            <person name="Carvalho R."/>
            <person name="Marin M."/>
        </authorList>
    </citation>
    <scope>NUCLEOTIDE SEQUENCE</scope>
    <source>
        <strain evidence="3">17</strain>
    </source>
</reference>
<comment type="caution">
    <text evidence="3">The sequence shown here is derived from an EMBL/GenBank/DDBJ whole genome shotgun (WGS) entry which is preliminary data.</text>
</comment>
<keyword evidence="1" id="KW-1133">Transmembrane helix</keyword>
<name>A0ABT3LDK3_9PSED</name>
<feature type="signal peptide" evidence="2">
    <location>
        <begin position="1"/>
        <end position="21"/>
    </location>
</feature>
<feature type="chain" id="PRO_5046075112" evidence="2">
    <location>
        <begin position="22"/>
        <end position="190"/>
    </location>
</feature>
<keyword evidence="2" id="KW-0732">Signal</keyword>
<sequence>MFAKFLETVSATFMLTAAAYAAGVVQSKELFRELGVEPELVSIEVQKALYDGGLLIFAELSRDFWKLIPYFAGVAALCLIVLRIRRVREWLTTHGIIIVQCLSIFCYALLLWVIYDVSVSAFAKGRTLGAEFAIHLKKECTSTTVKYEGGASAGLCAIGRTSDLLWFYDPKSHNSVAFGKDKIIRLTTGN</sequence>
<keyword evidence="1" id="KW-0472">Membrane</keyword>
<evidence type="ECO:0000313" key="3">
    <source>
        <dbReference type="EMBL" id="MCW6054531.1"/>
    </source>
</evidence>
<dbReference type="Proteomes" id="UP001142690">
    <property type="component" value="Unassembled WGS sequence"/>
</dbReference>
<proteinExistence type="predicted"/>
<feature type="transmembrane region" description="Helical" evidence="1">
    <location>
        <begin position="67"/>
        <end position="84"/>
    </location>
</feature>
<organism evidence="3 4">
    <name type="scientific">Pseudomonas fragariae</name>
    <name type="common">ex Marin et al. 2024</name>
    <dbReference type="NCBI Taxonomy" id="3080056"/>
    <lineage>
        <taxon>Bacteria</taxon>
        <taxon>Pseudomonadati</taxon>
        <taxon>Pseudomonadota</taxon>
        <taxon>Gammaproteobacteria</taxon>
        <taxon>Pseudomonadales</taxon>
        <taxon>Pseudomonadaceae</taxon>
        <taxon>Pseudomonas</taxon>
    </lineage>
</organism>
<keyword evidence="4" id="KW-1185">Reference proteome</keyword>
<evidence type="ECO:0000313" key="4">
    <source>
        <dbReference type="Proteomes" id="UP001142690"/>
    </source>
</evidence>
<evidence type="ECO:0000256" key="2">
    <source>
        <dbReference type="SAM" id="SignalP"/>
    </source>
</evidence>
<dbReference type="EMBL" id="JAINZM010000002">
    <property type="protein sequence ID" value="MCW6054531.1"/>
    <property type="molecule type" value="Genomic_DNA"/>
</dbReference>
<protein>
    <submittedName>
        <fullName evidence="3">Uncharacterized protein</fullName>
    </submittedName>
</protein>
<feature type="transmembrane region" description="Helical" evidence="1">
    <location>
        <begin position="96"/>
        <end position="115"/>
    </location>
</feature>
<accession>A0ABT3LDK3</accession>
<evidence type="ECO:0000256" key="1">
    <source>
        <dbReference type="SAM" id="Phobius"/>
    </source>
</evidence>